<dbReference type="InterPro" id="IPR044730">
    <property type="entry name" value="RNase_H-like_dom_plant"/>
</dbReference>
<proteinExistence type="predicted"/>
<dbReference type="InterPro" id="IPR002156">
    <property type="entry name" value="RNaseH_domain"/>
</dbReference>
<evidence type="ECO:0000313" key="2">
    <source>
        <dbReference type="EMBL" id="KAK5825744.1"/>
    </source>
</evidence>
<evidence type="ECO:0000313" key="3">
    <source>
        <dbReference type="Proteomes" id="UP001358586"/>
    </source>
</evidence>
<gene>
    <name evidence="2" type="ORF">PVK06_020608</name>
</gene>
<keyword evidence="3" id="KW-1185">Reference proteome</keyword>
<reference evidence="2 3" key="1">
    <citation type="submission" date="2023-03" db="EMBL/GenBank/DDBJ databases">
        <title>WGS of Gossypium arboreum.</title>
        <authorList>
            <person name="Yu D."/>
        </authorList>
    </citation>
    <scope>NUCLEOTIDE SEQUENCE [LARGE SCALE GENOMIC DNA]</scope>
    <source>
        <tissue evidence="2">Leaf</tissue>
    </source>
</reference>
<dbReference type="InterPro" id="IPR012337">
    <property type="entry name" value="RNaseH-like_sf"/>
</dbReference>
<organism evidence="2 3">
    <name type="scientific">Gossypium arboreum</name>
    <name type="common">Tree cotton</name>
    <name type="synonym">Gossypium nanking</name>
    <dbReference type="NCBI Taxonomy" id="29729"/>
    <lineage>
        <taxon>Eukaryota</taxon>
        <taxon>Viridiplantae</taxon>
        <taxon>Streptophyta</taxon>
        <taxon>Embryophyta</taxon>
        <taxon>Tracheophyta</taxon>
        <taxon>Spermatophyta</taxon>
        <taxon>Magnoliopsida</taxon>
        <taxon>eudicotyledons</taxon>
        <taxon>Gunneridae</taxon>
        <taxon>Pentapetalae</taxon>
        <taxon>rosids</taxon>
        <taxon>malvids</taxon>
        <taxon>Malvales</taxon>
        <taxon>Malvaceae</taxon>
        <taxon>Malvoideae</taxon>
        <taxon>Gossypium</taxon>
    </lineage>
</organism>
<dbReference type="PANTHER" id="PTHR47074:SF61">
    <property type="entry name" value="RNASE H TYPE-1 DOMAIN-CONTAINING PROTEIN"/>
    <property type="match status" value="1"/>
</dbReference>
<dbReference type="Pfam" id="PF13456">
    <property type="entry name" value="RVT_3"/>
    <property type="match status" value="1"/>
</dbReference>
<evidence type="ECO:0000259" key="1">
    <source>
        <dbReference type="Pfam" id="PF13456"/>
    </source>
</evidence>
<feature type="domain" description="RNase H type-1" evidence="1">
    <location>
        <begin position="103"/>
        <end position="214"/>
    </location>
</feature>
<dbReference type="InterPro" id="IPR036397">
    <property type="entry name" value="RNaseH_sf"/>
</dbReference>
<protein>
    <recommendedName>
        <fullName evidence="1">RNase H type-1 domain-containing protein</fullName>
    </recommendedName>
</protein>
<comment type="caution">
    <text evidence="2">The sequence shown here is derived from an EMBL/GenBank/DDBJ whole genome shotgun (WGS) entry which is preliminary data.</text>
</comment>
<accession>A0ABR0PNB1</accession>
<name>A0ABR0PNB1_GOSAR</name>
<dbReference type="InterPro" id="IPR052929">
    <property type="entry name" value="RNase_H-like_EbsB-rel"/>
</dbReference>
<dbReference type="SUPFAM" id="SSF53098">
    <property type="entry name" value="Ribonuclease H-like"/>
    <property type="match status" value="1"/>
</dbReference>
<sequence length="234" mass="26949">MGWRIGDGKNIFIWGDARVPRSNEFKVQNLIVNSSLVIACALWVLWNTRNRFIHEGEVKSGSQMANFVRNYIKELDGLSSSLPVIQFHTSRWVTLMDPWLKINFDAAFNREKKELCSGLVVRDAREKVICSKIDFHDNIPSAFVAEAMACLQVLRLGLHLELRKVDIEGDSRTVICKLQEGAEDRLEIEVVIQDSKYLSLVLNLVVFSLFPKRQTKLLISLQKRVYRKEKQLIC</sequence>
<dbReference type="PANTHER" id="PTHR47074">
    <property type="entry name" value="BNAC02G40300D PROTEIN"/>
    <property type="match status" value="1"/>
</dbReference>
<dbReference type="EMBL" id="JARKNE010000006">
    <property type="protein sequence ID" value="KAK5825744.1"/>
    <property type="molecule type" value="Genomic_DNA"/>
</dbReference>
<dbReference type="Gene3D" id="3.30.420.10">
    <property type="entry name" value="Ribonuclease H-like superfamily/Ribonuclease H"/>
    <property type="match status" value="1"/>
</dbReference>
<dbReference type="Proteomes" id="UP001358586">
    <property type="component" value="Chromosome 6"/>
</dbReference>
<dbReference type="CDD" id="cd06222">
    <property type="entry name" value="RNase_H_like"/>
    <property type="match status" value="1"/>
</dbReference>